<feature type="region of interest" description="Disordered" evidence="1">
    <location>
        <begin position="783"/>
        <end position="815"/>
    </location>
</feature>
<evidence type="ECO:0000313" key="2">
    <source>
        <dbReference type="EMBL" id="KAL1795296.1"/>
    </source>
</evidence>
<reference evidence="2 3" key="1">
    <citation type="submission" date="2024-09" db="EMBL/GenBank/DDBJ databases">
        <title>T2T genomes of carrot and Alternaria dauci and their utility for understanding host-pathogen interaction during carrot leaf blight disease.</title>
        <authorList>
            <person name="Liu W."/>
            <person name="Xu S."/>
            <person name="Ou C."/>
            <person name="Liu X."/>
            <person name="Zhuang F."/>
            <person name="Deng X.W."/>
        </authorList>
    </citation>
    <scope>NUCLEOTIDE SEQUENCE [LARGE SCALE GENOMIC DNA]</scope>
    <source>
        <strain evidence="2 3">A2016</strain>
    </source>
</reference>
<accession>A0ABR3UFM8</accession>
<evidence type="ECO:0000256" key="1">
    <source>
        <dbReference type="SAM" id="MobiDB-lite"/>
    </source>
</evidence>
<dbReference type="EMBL" id="JBHGVX010000006">
    <property type="protein sequence ID" value="KAL1795296.1"/>
    <property type="molecule type" value="Genomic_DNA"/>
</dbReference>
<keyword evidence="3" id="KW-1185">Reference proteome</keyword>
<feature type="compositionally biased region" description="Basic and acidic residues" evidence="1">
    <location>
        <begin position="313"/>
        <end position="323"/>
    </location>
</feature>
<evidence type="ECO:0000313" key="3">
    <source>
        <dbReference type="Proteomes" id="UP001578633"/>
    </source>
</evidence>
<organism evidence="2 3">
    <name type="scientific">Alternaria dauci</name>
    <dbReference type="NCBI Taxonomy" id="48095"/>
    <lineage>
        <taxon>Eukaryota</taxon>
        <taxon>Fungi</taxon>
        <taxon>Dikarya</taxon>
        <taxon>Ascomycota</taxon>
        <taxon>Pezizomycotina</taxon>
        <taxon>Dothideomycetes</taxon>
        <taxon>Pleosporomycetidae</taxon>
        <taxon>Pleosporales</taxon>
        <taxon>Pleosporineae</taxon>
        <taxon>Pleosporaceae</taxon>
        <taxon>Alternaria</taxon>
        <taxon>Alternaria sect. Porri</taxon>
    </lineage>
</organism>
<feature type="compositionally biased region" description="Polar residues" evidence="1">
    <location>
        <begin position="626"/>
        <end position="636"/>
    </location>
</feature>
<dbReference type="RefSeq" id="XP_069305880.1">
    <property type="nucleotide sequence ID" value="XM_069453316.1"/>
</dbReference>
<feature type="region of interest" description="Disordered" evidence="1">
    <location>
        <begin position="520"/>
        <end position="547"/>
    </location>
</feature>
<name>A0ABR3UFM8_9PLEO</name>
<protein>
    <recommendedName>
        <fullName evidence="4">Telomere replication protein EST3</fullName>
    </recommendedName>
</protein>
<evidence type="ECO:0008006" key="4">
    <source>
        <dbReference type="Google" id="ProtNLM"/>
    </source>
</evidence>
<dbReference type="GeneID" id="96087434"/>
<feature type="compositionally biased region" description="Basic and acidic residues" evidence="1">
    <location>
        <begin position="910"/>
        <end position="921"/>
    </location>
</feature>
<proteinExistence type="predicted"/>
<feature type="compositionally biased region" description="Low complexity" evidence="1">
    <location>
        <begin position="867"/>
        <end position="879"/>
    </location>
</feature>
<gene>
    <name evidence="2" type="ORF">ACET3X_007112</name>
</gene>
<sequence length="1028" mass="112266">MPTYFARGVSVRLSATPLEDSTTQKIILRKGDAAKLQSESAERRLLKRRLLREEVVPFPGDEYAFQLNWVANAPFMQTRVKNDVYDKQETTTGTHLLQISDSIIATDQSFTDGASLHKPKALALHVNLSDKTYISGLYNQKTSLKIEVLFNGTLSACLFIPTHDVKSGAKSNHQVFAGTRIDFLAERPWVILPPEVAADGNARNNTSLVSVEQRWQHLCHALQTEARERGQDEGGSKPPTAEFLHALATIQMPNQVRNMQTPGGKTFGIIDVVVTAGEGRKLTSGVGYLKAPKRMVDESYPFVLDADGTTLRPRAEASGKSESEADPQNTTEPSSEVIDMDAERDGDPDYGSPPKRQAIQSRVRLTQDVSPVLPSALHHPTMGPLTPSIPPPVQVESKTTVLQTPDSKGRNLLFSPGSARVHAQLQGQDRAYKPQVDIMSQAGSALKMMFSDIPPNLQTPQMRPSPYAAQFSDPTLGGVAPNDLMRQIPFDYSGQPPSPLNRFPIDSRGTGVPTVSSFAPLVSGLPHGPSRSGPYPYSSPDQPRSDSFNTHYLRPNHNLPGVCFPLAGGSEFYKPKILPQAPAFPRLQGFSPPQAPFPPFDHRLSLPLPPAALYSVPTKPKPKRSLSPQKASSFQQAKKVKSSIEVKRLVVHGKEDSILVDHQWDPAQHIGISPNHPVKLKTQEASAQGEKQHANPLEQGRTFTENRGTKKVPVQKGSLTPTSSSEHENIGPYIATVEQQPTSTCHADVSTGQHATDAKEPILKNNPEKVAMAKLGSDKALIDTGNQDQRVTKKRSSRRTTSSTSILGVQGPKASPIWFEDPEEILREASARLRRCRPSENQGNASDVVVLPKAVVPTVQTPEAWDTGTSSPLSSLHTTPEPETKPRSYKCSPRALIESSPAPIPQADGSPERKASPEHRPGNYAPGPVKLTPILPKSQVPCGDSLTSQSPAAKKRKAAQRTLPKEPRSPNRLKTNDNPLLNRDCVTAYAESKDKKNKQGILRQVKSERLGVFTESDVVFAARFFVEE</sequence>
<feature type="region of interest" description="Disordered" evidence="1">
    <location>
        <begin position="615"/>
        <end position="638"/>
    </location>
</feature>
<feature type="region of interest" description="Disordered" evidence="1">
    <location>
        <begin position="680"/>
        <end position="728"/>
    </location>
</feature>
<feature type="compositionally biased region" description="Low complexity" evidence="1">
    <location>
        <begin position="528"/>
        <end position="540"/>
    </location>
</feature>
<comment type="caution">
    <text evidence="2">The sequence shown here is derived from an EMBL/GenBank/DDBJ whole genome shotgun (WGS) entry which is preliminary data.</text>
</comment>
<dbReference type="Proteomes" id="UP001578633">
    <property type="component" value="Chromosome 6"/>
</dbReference>
<feature type="region of interest" description="Disordered" evidence="1">
    <location>
        <begin position="861"/>
        <end position="980"/>
    </location>
</feature>
<feature type="region of interest" description="Disordered" evidence="1">
    <location>
        <begin position="307"/>
        <end position="364"/>
    </location>
</feature>